<dbReference type="EMBL" id="JBBYHU010000032">
    <property type="protein sequence ID" value="MEL1242088.1"/>
    <property type="molecule type" value="Genomic_DNA"/>
</dbReference>
<accession>A0ABU9HPL6</accession>
<comment type="caution">
    <text evidence="9">The sequence shown here is derived from an EMBL/GenBank/DDBJ whole genome shotgun (WGS) entry which is preliminary data.</text>
</comment>
<evidence type="ECO:0000256" key="1">
    <source>
        <dbReference type="ARBA" id="ARBA00004442"/>
    </source>
</evidence>
<keyword evidence="8" id="KW-0175">Coiled coil</keyword>
<keyword evidence="7" id="KW-0998">Cell outer membrane</keyword>
<evidence type="ECO:0000256" key="7">
    <source>
        <dbReference type="ARBA" id="ARBA00023237"/>
    </source>
</evidence>
<evidence type="ECO:0000313" key="10">
    <source>
        <dbReference type="Proteomes" id="UP001398556"/>
    </source>
</evidence>
<comment type="similarity">
    <text evidence="2">Belongs to the outer membrane factor (OMF) (TC 1.B.17) family.</text>
</comment>
<name>A0ABU9HPL6_9FLAO</name>
<keyword evidence="6" id="KW-0472">Membrane</keyword>
<keyword evidence="4" id="KW-1134">Transmembrane beta strand</keyword>
<dbReference type="PANTHER" id="PTHR30026:SF20">
    <property type="entry name" value="OUTER MEMBRANE PROTEIN TOLC"/>
    <property type="match status" value="1"/>
</dbReference>
<evidence type="ECO:0000256" key="4">
    <source>
        <dbReference type="ARBA" id="ARBA00022452"/>
    </source>
</evidence>
<evidence type="ECO:0000256" key="2">
    <source>
        <dbReference type="ARBA" id="ARBA00007613"/>
    </source>
</evidence>
<evidence type="ECO:0000256" key="6">
    <source>
        <dbReference type="ARBA" id="ARBA00023136"/>
    </source>
</evidence>
<evidence type="ECO:0000256" key="5">
    <source>
        <dbReference type="ARBA" id="ARBA00022692"/>
    </source>
</evidence>
<evidence type="ECO:0000256" key="3">
    <source>
        <dbReference type="ARBA" id="ARBA00022448"/>
    </source>
</evidence>
<protein>
    <submittedName>
        <fullName evidence="9">TolC family protein</fullName>
    </submittedName>
</protein>
<dbReference type="Proteomes" id="UP001398556">
    <property type="component" value="Unassembled WGS sequence"/>
</dbReference>
<gene>
    <name evidence="9" type="ORF">AAEO59_13585</name>
</gene>
<keyword evidence="5" id="KW-0812">Transmembrane</keyword>
<feature type="coiled-coil region" evidence="8">
    <location>
        <begin position="330"/>
        <end position="375"/>
    </location>
</feature>
<dbReference type="PANTHER" id="PTHR30026">
    <property type="entry name" value="OUTER MEMBRANE PROTEIN TOLC"/>
    <property type="match status" value="1"/>
</dbReference>
<dbReference type="Pfam" id="PF02321">
    <property type="entry name" value="OEP"/>
    <property type="match status" value="1"/>
</dbReference>
<dbReference type="InterPro" id="IPR051906">
    <property type="entry name" value="TolC-like"/>
</dbReference>
<evidence type="ECO:0000313" key="9">
    <source>
        <dbReference type="EMBL" id="MEL1242088.1"/>
    </source>
</evidence>
<keyword evidence="10" id="KW-1185">Reference proteome</keyword>
<comment type="subcellular location">
    <subcellularLocation>
        <location evidence="1">Cell outer membrane</location>
    </subcellularLocation>
</comment>
<dbReference type="InterPro" id="IPR003423">
    <property type="entry name" value="OMP_efflux"/>
</dbReference>
<organism evidence="9 10">
    <name type="scientific">Flavobacterium flavipallidum</name>
    <dbReference type="NCBI Taxonomy" id="3139140"/>
    <lineage>
        <taxon>Bacteria</taxon>
        <taxon>Pseudomonadati</taxon>
        <taxon>Bacteroidota</taxon>
        <taxon>Flavobacteriia</taxon>
        <taxon>Flavobacteriales</taxon>
        <taxon>Flavobacteriaceae</taxon>
        <taxon>Flavobacterium</taxon>
    </lineage>
</organism>
<dbReference type="RefSeq" id="WP_341701294.1">
    <property type="nucleotide sequence ID" value="NZ_JBBYHU010000032.1"/>
</dbReference>
<sequence length="442" mass="50762">MGKKIVILFFFSFWLKTNAQENWTLKQCIEYGLKNNRNNTIYANEKLAADARAKEVLADYLPRVSLTSTLDNNLKLQQSVIPAGIFGPDEMRVSLTQKYNSNFVGQLDQVIYDQSLLTGLKANKYNKQRADLNIEQSQEAIIYNISIAYFQIFIFHQQLELLEHNRETYEKQIEIYNLQVSKGVTLQKDVDKVKVDNSNTISQIRVAQSNLQLSENELKYEMGFPISNPLKINLSTEIETPLLLENNTNTFSPASRIDYQLSEINIKTLEIEQSRIKYEGLPKLSAYFRYGAVGFGDNLNAAYNELLPYSAVGLKLSIPILDFYKRNTQYKQAKINHINAEENLKLTEGRYKVEYENASTKLIQAQTNVENDKKNVELAESVLKVTNLQFQKGTTNLADWLNTQNSLKEAQSSYLNSLYNYYQARIDLEKAAGTLKTFYNLL</sequence>
<proteinExistence type="inferred from homology"/>
<dbReference type="Gene3D" id="1.20.1600.10">
    <property type="entry name" value="Outer membrane efflux proteins (OEP)"/>
    <property type="match status" value="1"/>
</dbReference>
<dbReference type="SUPFAM" id="SSF56954">
    <property type="entry name" value="Outer membrane efflux proteins (OEP)"/>
    <property type="match status" value="1"/>
</dbReference>
<reference evidence="9 10" key="1">
    <citation type="submission" date="2024-04" db="EMBL/GenBank/DDBJ databases">
        <title>Flavobacterium sp. DGU99 16S ribosomal RNA gene Genome sequencing and assembly.</title>
        <authorList>
            <person name="Park S."/>
        </authorList>
    </citation>
    <scope>NUCLEOTIDE SEQUENCE [LARGE SCALE GENOMIC DNA]</scope>
    <source>
        <strain evidence="9 10">DGU99</strain>
    </source>
</reference>
<evidence type="ECO:0000256" key="8">
    <source>
        <dbReference type="SAM" id="Coils"/>
    </source>
</evidence>
<keyword evidence="3" id="KW-0813">Transport</keyword>